<feature type="compositionally biased region" description="Basic and acidic residues" evidence="10">
    <location>
        <begin position="166"/>
        <end position="176"/>
    </location>
</feature>
<comment type="subcellular location">
    <subcellularLocation>
        <location evidence="3">Secreted</location>
    </subcellularLocation>
</comment>
<evidence type="ECO:0000259" key="11">
    <source>
        <dbReference type="PROSITE" id="PS50035"/>
    </source>
</evidence>
<dbReference type="CDD" id="cd09143">
    <property type="entry name" value="PLDc_vPLD1_2_like_bac_2"/>
    <property type="match status" value="1"/>
</dbReference>
<gene>
    <name evidence="12" type="ORF">GGR05_002199</name>
</gene>
<dbReference type="PANTHER" id="PTHR18896">
    <property type="entry name" value="PHOSPHOLIPASE D"/>
    <property type="match status" value="1"/>
</dbReference>
<keyword evidence="6" id="KW-0677">Repeat</keyword>
<evidence type="ECO:0000256" key="3">
    <source>
        <dbReference type="ARBA" id="ARBA00004613"/>
    </source>
</evidence>
<dbReference type="CDD" id="cd09140">
    <property type="entry name" value="PLDc_vPLD1_2_like_bac_1"/>
    <property type="match status" value="1"/>
</dbReference>
<evidence type="ECO:0000256" key="9">
    <source>
        <dbReference type="ARBA" id="ARBA00029594"/>
    </source>
</evidence>
<evidence type="ECO:0000256" key="10">
    <source>
        <dbReference type="SAM" id="MobiDB-lite"/>
    </source>
</evidence>
<feature type="region of interest" description="Disordered" evidence="10">
    <location>
        <begin position="166"/>
        <end position="189"/>
    </location>
</feature>
<dbReference type="Gene3D" id="3.30.870.10">
    <property type="entry name" value="Endonuclease Chain A"/>
    <property type="match status" value="2"/>
</dbReference>
<evidence type="ECO:0000256" key="8">
    <source>
        <dbReference type="ARBA" id="ARBA00023098"/>
    </source>
</evidence>
<name>A0A7W6BQ65_9HYPH</name>
<dbReference type="InterPro" id="IPR001736">
    <property type="entry name" value="PLipase_D/transphosphatidylase"/>
</dbReference>
<dbReference type="GO" id="GO:0005576">
    <property type="term" value="C:extracellular region"/>
    <property type="evidence" value="ECO:0007669"/>
    <property type="project" value="UniProtKB-SubCell"/>
</dbReference>
<dbReference type="SUPFAM" id="SSF56024">
    <property type="entry name" value="Phospholipase D/nuclease"/>
    <property type="match status" value="2"/>
</dbReference>
<evidence type="ECO:0000313" key="13">
    <source>
        <dbReference type="Proteomes" id="UP000531216"/>
    </source>
</evidence>
<dbReference type="PROSITE" id="PS50035">
    <property type="entry name" value="PLD"/>
    <property type="match status" value="2"/>
</dbReference>
<evidence type="ECO:0000256" key="2">
    <source>
        <dbReference type="ARBA" id="ARBA00003145"/>
    </source>
</evidence>
<protein>
    <recommendedName>
        <fullName evidence="4">Phospholipase D</fullName>
    </recommendedName>
    <alternativeName>
        <fullName evidence="9">Choline phosphatase</fullName>
    </alternativeName>
</protein>
<comment type="caution">
    <text evidence="12">The sequence shown here is derived from an EMBL/GenBank/DDBJ whole genome shotgun (WGS) entry which is preliminary data.</text>
</comment>
<dbReference type="AlphaFoldDB" id="A0A7W6BQ65"/>
<feature type="domain" description="PLD phosphodiesterase" evidence="11">
    <location>
        <begin position="138"/>
        <end position="165"/>
    </location>
</feature>
<evidence type="ECO:0000256" key="7">
    <source>
        <dbReference type="ARBA" id="ARBA00022801"/>
    </source>
</evidence>
<comment type="catalytic activity">
    <reaction evidence="1">
        <text>a 1,2-diacyl-sn-glycero-3-phosphocholine + H2O = a 1,2-diacyl-sn-glycero-3-phosphate + choline + H(+)</text>
        <dbReference type="Rhea" id="RHEA:14445"/>
        <dbReference type="ChEBI" id="CHEBI:15354"/>
        <dbReference type="ChEBI" id="CHEBI:15377"/>
        <dbReference type="ChEBI" id="CHEBI:15378"/>
        <dbReference type="ChEBI" id="CHEBI:57643"/>
        <dbReference type="ChEBI" id="CHEBI:58608"/>
        <dbReference type="EC" id="3.1.4.4"/>
    </reaction>
</comment>
<evidence type="ECO:0000256" key="6">
    <source>
        <dbReference type="ARBA" id="ARBA00022737"/>
    </source>
</evidence>
<dbReference type="EMBL" id="JACIDO010000004">
    <property type="protein sequence ID" value="MBB3936049.1"/>
    <property type="molecule type" value="Genomic_DNA"/>
</dbReference>
<feature type="domain" description="PLD phosphodiesterase" evidence="11">
    <location>
        <begin position="352"/>
        <end position="379"/>
    </location>
</feature>
<accession>A0A7W6BQ65</accession>
<dbReference type="SMART" id="SM00155">
    <property type="entry name" value="PLDc"/>
    <property type="match status" value="2"/>
</dbReference>
<comment type="function">
    <text evidence="2">Could be a virulence factor.</text>
</comment>
<evidence type="ECO:0000256" key="4">
    <source>
        <dbReference type="ARBA" id="ARBA00018392"/>
    </source>
</evidence>
<organism evidence="12 13">
    <name type="scientific">Aureimonas phyllosphaerae</name>
    <dbReference type="NCBI Taxonomy" id="1166078"/>
    <lineage>
        <taxon>Bacteria</taxon>
        <taxon>Pseudomonadati</taxon>
        <taxon>Pseudomonadota</taxon>
        <taxon>Alphaproteobacteria</taxon>
        <taxon>Hyphomicrobiales</taxon>
        <taxon>Aurantimonadaceae</taxon>
        <taxon>Aureimonas</taxon>
    </lineage>
</organism>
<reference evidence="12 13" key="1">
    <citation type="submission" date="2020-08" db="EMBL/GenBank/DDBJ databases">
        <title>Genomic Encyclopedia of Type Strains, Phase IV (KMG-IV): sequencing the most valuable type-strain genomes for metagenomic binning, comparative biology and taxonomic classification.</title>
        <authorList>
            <person name="Goeker M."/>
        </authorList>
    </citation>
    <scope>NUCLEOTIDE SEQUENCE [LARGE SCALE GENOMIC DNA]</scope>
    <source>
        <strain evidence="12 13">DSM 25024</strain>
    </source>
</reference>
<dbReference type="PANTHER" id="PTHR18896:SF76">
    <property type="entry name" value="PHOSPHOLIPASE"/>
    <property type="match status" value="1"/>
</dbReference>
<sequence length="485" mass="53728">MMTKPDEAGAGGGAFLRESETCWRIARAERFSMIVDAADFFYHAKQAMLAARHSILLVGWDFDARIEIEPERQTLDGPNRIGPLLDWLAERSPDLDVRILKWDLGLLNSLARSETPVFMLNWMMGGRVRLKLDGAHPPLGAHHMKLLVVDETIAFCGGIDMTTGRWDTREHEENRPGRRSPRGAPLGPWHDATSCVTGPAAQALAELARDRWTQATGETLSQLAGAHAIWPEGLAVDLEAVRIGIARTAPEYGTRPQVAEIERATLAAIGAARDNLYIESQYFASRKIALAIAERLAEPHGPDIVVINPDTADGWLEAKAMDTARISLLRLLKRADRFDRFRIRFPVNEAGSAIYVHAKVMVVDDRLLKLGSANLNNRSMGYDTECDLLIEAGSGDEGTRRMILAKRDGLLAEHLGVSPQTLREALERHRGRLARVVDELGEARLKPLPMRPLTAAEEALAESDVADPERPVGWRDKLASLARRR</sequence>
<evidence type="ECO:0000256" key="5">
    <source>
        <dbReference type="ARBA" id="ARBA00022525"/>
    </source>
</evidence>
<dbReference type="Proteomes" id="UP000531216">
    <property type="component" value="Unassembled WGS sequence"/>
</dbReference>
<dbReference type="InterPro" id="IPR025202">
    <property type="entry name" value="PLD-like_dom"/>
</dbReference>
<keyword evidence="5" id="KW-0964">Secreted</keyword>
<evidence type="ECO:0000256" key="1">
    <source>
        <dbReference type="ARBA" id="ARBA00000798"/>
    </source>
</evidence>
<proteinExistence type="predicted"/>
<evidence type="ECO:0000313" key="12">
    <source>
        <dbReference type="EMBL" id="MBB3936049.1"/>
    </source>
</evidence>
<dbReference type="InterPro" id="IPR015679">
    <property type="entry name" value="PLipase_D_fam"/>
</dbReference>
<keyword evidence="7 12" id="KW-0378">Hydrolase</keyword>
<dbReference type="Pfam" id="PF13091">
    <property type="entry name" value="PLDc_2"/>
    <property type="match status" value="1"/>
</dbReference>
<keyword evidence="8" id="KW-0443">Lipid metabolism</keyword>
<dbReference type="GO" id="GO:0009395">
    <property type="term" value="P:phospholipid catabolic process"/>
    <property type="evidence" value="ECO:0007669"/>
    <property type="project" value="TreeGrafter"/>
</dbReference>
<dbReference type="GO" id="GO:0004630">
    <property type="term" value="F:phospholipase D activity"/>
    <property type="evidence" value="ECO:0007669"/>
    <property type="project" value="UniProtKB-EC"/>
</dbReference>
<dbReference type="Pfam" id="PF00614">
    <property type="entry name" value="PLDc"/>
    <property type="match status" value="1"/>
</dbReference>
<keyword evidence="13" id="KW-1185">Reference proteome</keyword>